<evidence type="ECO:0000256" key="7">
    <source>
        <dbReference type="SAM" id="Phobius"/>
    </source>
</evidence>
<feature type="transmembrane region" description="Helical" evidence="7">
    <location>
        <begin position="94"/>
        <end position="116"/>
    </location>
</feature>
<dbReference type="EMBL" id="KN846956">
    <property type="protein sequence ID" value="KIW72003.1"/>
    <property type="molecule type" value="Genomic_DNA"/>
</dbReference>
<organism evidence="9 10">
    <name type="scientific">Phialophora macrospora</name>
    <dbReference type="NCBI Taxonomy" id="1851006"/>
    <lineage>
        <taxon>Eukaryota</taxon>
        <taxon>Fungi</taxon>
        <taxon>Dikarya</taxon>
        <taxon>Ascomycota</taxon>
        <taxon>Pezizomycotina</taxon>
        <taxon>Eurotiomycetes</taxon>
        <taxon>Chaetothyriomycetidae</taxon>
        <taxon>Chaetothyriales</taxon>
        <taxon>Herpotrichiellaceae</taxon>
        <taxon>Phialophora</taxon>
    </lineage>
</organism>
<evidence type="ECO:0000256" key="1">
    <source>
        <dbReference type="ARBA" id="ARBA00004141"/>
    </source>
</evidence>
<evidence type="ECO:0000256" key="5">
    <source>
        <dbReference type="ARBA" id="ARBA00023136"/>
    </source>
</evidence>
<evidence type="ECO:0000256" key="2">
    <source>
        <dbReference type="ARBA" id="ARBA00022448"/>
    </source>
</evidence>
<gene>
    <name evidence="9" type="ORF">PV04_00227</name>
</gene>
<feature type="transmembrane region" description="Helical" evidence="7">
    <location>
        <begin position="153"/>
        <end position="173"/>
    </location>
</feature>
<dbReference type="InterPro" id="IPR011701">
    <property type="entry name" value="MFS"/>
</dbReference>
<name>A0A0D2FUF4_9EURO</name>
<dbReference type="Gene3D" id="1.20.1250.20">
    <property type="entry name" value="MFS general substrate transporter like domains"/>
    <property type="match status" value="1"/>
</dbReference>
<dbReference type="AlphaFoldDB" id="A0A0D2FUF4"/>
<feature type="transmembrane region" description="Helical" evidence="7">
    <location>
        <begin position="229"/>
        <end position="251"/>
    </location>
</feature>
<feature type="transmembrane region" description="Helical" evidence="7">
    <location>
        <begin position="285"/>
        <end position="308"/>
    </location>
</feature>
<dbReference type="HOGENOM" id="CLU_001265_54_6_1"/>
<evidence type="ECO:0000259" key="8">
    <source>
        <dbReference type="PROSITE" id="PS50850"/>
    </source>
</evidence>
<dbReference type="SUPFAM" id="SSF103473">
    <property type="entry name" value="MFS general substrate transporter"/>
    <property type="match status" value="1"/>
</dbReference>
<reference evidence="9 10" key="1">
    <citation type="submission" date="2015-01" db="EMBL/GenBank/DDBJ databases">
        <title>The Genome Sequence of Capronia semiimmersa CBS27337.</title>
        <authorList>
            <consortium name="The Broad Institute Genomics Platform"/>
            <person name="Cuomo C."/>
            <person name="de Hoog S."/>
            <person name="Gorbushina A."/>
            <person name="Stielow B."/>
            <person name="Teixiera M."/>
            <person name="Abouelleil A."/>
            <person name="Chapman S.B."/>
            <person name="Priest M."/>
            <person name="Young S.K."/>
            <person name="Wortman J."/>
            <person name="Nusbaum C."/>
            <person name="Birren B."/>
        </authorList>
    </citation>
    <scope>NUCLEOTIDE SEQUENCE [LARGE SCALE GENOMIC DNA]</scope>
    <source>
        <strain evidence="9 10">CBS 27337</strain>
    </source>
</reference>
<feature type="transmembrane region" description="Helical" evidence="7">
    <location>
        <begin position="128"/>
        <end position="147"/>
    </location>
</feature>
<feature type="transmembrane region" description="Helical" evidence="7">
    <location>
        <begin position="320"/>
        <end position="344"/>
    </location>
</feature>
<feature type="transmembrane region" description="Helical" evidence="7">
    <location>
        <begin position="381"/>
        <end position="408"/>
    </location>
</feature>
<dbReference type="InterPro" id="IPR020846">
    <property type="entry name" value="MFS_dom"/>
</dbReference>
<keyword evidence="3 7" id="KW-0812">Transmembrane</keyword>
<protein>
    <recommendedName>
        <fullName evidence="8">Major facilitator superfamily (MFS) profile domain-containing protein</fullName>
    </recommendedName>
</protein>
<keyword evidence="5 7" id="KW-0472">Membrane</keyword>
<feature type="region of interest" description="Disordered" evidence="6">
    <location>
        <begin position="481"/>
        <end position="504"/>
    </location>
</feature>
<dbReference type="CDD" id="cd17330">
    <property type="entry name" value="MFS_SLC46_TetA_like"/>
    <property type="match status" value="1"/>
</dbReference>
<keyword evidence="10" id="KW-1185">Reference proteome</keyword>
<evidence type="ECO:0000313" key="9">
    <source>
        <dbReference type="EMBL" id="KIW72003.1"/>
    </source>
</evidence>
<dbReference type="PRINTS" id="PR01035">
    <property type="entry name" value="TCRTETA"/>
</dbReference>
<feature type="domain" description="Major facilitator superfamily (MFS) profile" evidence="8">
    <location>
        <begin position="57"/>
        <end position="480"/>
    </location>
</feature>
<feature type="transmembrane region" description="Helical" evidence="7">
    <location>
        <begin position="457"/>
        <end position="476"/>
    </location>
</feature>
<proteinExistence type="predicted"/>
<dbReference type="PROSITE" id="PS50850">
    <property type="entry name" value="MFS"/>
    <property type="match status" value="1"/>
</dbReference>
<dbReference type="PANTHER" id="PTHR23504:SF3">
    <property type="entry name" value="MAJOR FACILITATOR SUPERFAMILY (MFS) PROFILE DOMAIN-CONTAINING PROTEIN"/>
    <property type="match status" value="1"/>
</dbReference>
<feature type="transmembrane region" description="Helical" evidence="7">
    <location>
        <begin position="356"/>
        <end position="375"/>
    </location>
</feature>
<feature type="compositionally biased region" description="Polar residues" evidence="6">
    <location>
        <begin position="28"/>
        <end position="40"/>
    </location>
</feature>
<comment type="subcellular location">
    <subcellularLocation>
        <location evidence="1">Membrane</location>
        <topology evidence="1">Multi-pass membrane protein</topology>
    </subcellularLocation>
</comment>
<dbReference type="InterPro" id="IPR001958">
    <property type="entry name" value="Tet-R_TetA/multi-R_MdtG-like"/>
</dbReference>
<evidence type="ECO:0000256" key="3">
    <source>
        <dbReference type="ARBA" id="ARBA00022692"/>
    </source>
</evidence>
<feature type="transmembrane region" description="Helical" evidence="7">
    <location>
        <begin position="420"/>
        <end position="445"/>
    </location>
</feature>
<keyword evidence="2" id="KW-0813">Transport</keyword>
<dbReference type="InterPro" id="IPR036259">
    <property type="entry name" value="MFS_trans_sf"/>
</dbReference>
<feature type="region of interest" description="Disordered" evidence="6">
    <location>
        <begin position="15"/>
        <end position="50"/>
    </location>
</feature>
<dbReference type="PANTHER" id="PTHR23504">
    <property type="entry name" value="MAJOR FACILITATOR SUPERFAMILY DOMAIN-CONTAINING PROTEIN 10"/>
    <property type="match status" value="1"/>
</dbReference>
<dbReference type="Pfam" id="PF07690">
    <property type="entry name" value="MFS_1"/>
    <property type="match status" value="1"/>
</dbReference>
<keyword evidence="4 7" id="KW-1133">Transmembrane helix</keyword>
<accession>A0A0D2FUF4</accession>
<feature type="transmembrane region" description="Helical" evidence="7">
    <location>
        <begin position="185"/>
        <end position="209"/>
    </location>
</feature>
<evidence type="ECO:0000313" key="10">
    <source>
        <dbReference type="Proteomes" id="UP000054266"/>
    </source>
</evidence>
<dbReference type="Proteomes" id="UP000054266">
    <property type="component" value="Unassembled WGS sequence"/>
</dbReference>
<dbReference type="GO" id="GO:0016020">
    <property type="term" value="C:membrane"/>
    <property type="evidence" value="ECO:0007669"/>
    <property type="project" value="UniProtKB-SubCell"/>
</dbReference>
<evidence type="ECO:0000256" key="6">
    <source>
        <dbReference type="SAM" id="MobiDB-lite"/>
    </source>
</evidence>
<sequence>MTTVDDIEDDTAVRVDETTALLAPSPDQPTSRENANGNQISDDDTNTDEDKPLPKDQILFLCFARFVEPTAFFCIFPFINQMIWETGEVAETDVGFYSGLIESLFSLTQMCLMIPWGKAADHFGRKPVLVSSLAGVAVATAIFGLSRTLWQMIVFRCFAGVFAGTILTIRTMITENSTPKTQARAFSFFAFTGNLGIFLGPVIGGALASPATEYPSVFGTIKFFRDYPYALPTFVTGSIGAIATITSAFGIKETLVKQDKTTESDPPKKMSMLELLRSPNITITLFIYSYIMILAFSYTAIVPVFYFTPVHLGGFGFSPLLISIFMGLGGLSQSLWLLIAFPWLQARYGTKWVMRLCALAYPCFFAFYPVFNLLLRWRLTAAFWATAPVALIFGSGVSMSFTGIQLVLNDVSPGPEVLGTLNAVALTLVSGLRAFSPALFASLFATSVRSGVLGGHVIWILMVSLAAGFTVLSQWVPEPLSQGGSKSNGHMDNDRTEGMSNRRT</sequence>
<dbReference type="GO" id="GO:0022857">
    <property type="term" value="F:transmembrane transporter activity"/>
    <property type="evidence" value="ECO:0007669"/>
    <property type="project" value="InterPro"/>
</dbReference>
<feature type="transmembrane region" description="Helical" evidence="7">
    <location>
        <begin position="58"/>
        <end position="79"/>
    </location>
</feature>
<evidence type="ECO:0000256" key="4">
    <source>
        <dbReference type="ARBA" id="ARBA00022989"/>
    </source>
</evidence>